<evidence type="ECO:0000313" key="1">
    <source>
        <dbReference type="EMBL" id="RUO97037.1"/>
    </source>
</evidence>
<reference evidence="1 2" key="1">
    <citation type="journal article" date="2018" name="New Phytol.">
        <title>Phylogenomics of Endogonaceae and evolution of mycorrhizas within Mucoromycota.</title>
        <authorList>
            <person name="Chang Y."/>
            <person name="Desiro A."/>
            <person name="Na H."/>
            <person name="Sandor L."/>
            <person name="Lipzen A."/>
            <person name="Clum A."/>
            <person name="Barry K."/>
            <person name="Grigoriev I.V."/>
            <person name="Martin F.M."/>
            <person name="Stajich J.E."/>
            <person name="Smith M.E."/>
            <person name="Bonito G."/>
            <person name="Spatafora J.W."/>
        </authorList>
    </citation>
    <scope>NUCLEOTIDE SEQUENCE [LARGE SCALE GENOMIC DNA]</scope>
    <source>
        <strain evidence="1 2">GMNB39</strain>
    </source>
</reference>
<comment type="caution">
    <text evidence="1">The sequence shown here is derived from an EMBL/GenBank/DDBJ whole genome shotgun (WGS) entry which is preliminary data.</text>
</comment>
<accession>A0A433A2X6</accession>
<keyword evidence="2" id="KW-1185">Reference proteome</keyword>
<protein>
    <submittedName>
        <fullName evidence="1">Uncharacterized protein</fullName>
    </submittedName>
</protein>
<evidence type="ECO:0000313" key="2">
    <source>
        <dbReference type="Proteomes" id="UP000268093"/>
    </source>
</evidence>
<organism evidence="1 2">
    <name type="scientific">Jimgerdemannia flammicorona</name>
    <dbReference type="NCBI Taxonomy" id="994334"/>
    <lineage>
        <taxon>Eukaryota</taxon>
        <taxon>Fungi</taxon>
        <taxon>Fungi incertae sedis</taxon>
        <taxon>Mucoromycota</taxon>
        <taxon>Mucoromycotina</taxon>
        <taxon>Endogonomycetes</taxon>
        <taxon>Endogonales</taxon>
        <taxon>Endogonaceae</taxon>
        <taxon>Jimgerdemannia</taxon>
    </lineage>
</organism>
<sequence length="187" mass="21655">MICFILYVFPYSRTITTRVFSPHTPDAIVVLGFGRARFSHRFHVIYCMNAITPPKSPKDPPTVVIPSSSSFSRFASKLIGNPSFIFPQDHSTPRAVVLIALITHSRSFFFFFFHRKLHPFILWYESLIYNPTGKWMSPTRIRIGLRSIVAPVQQEKEEGVWMGGRFSRRRAIRLFKYIIILLATTTQ</sequence>
<name>A0A433A2X6_9FUNG</name>
<proteinExistence type="predicted"/>
<dbReference type="AlphaFoldDB" id="A0A433A2X6"/>
<gene>
    <name evidence="1" type="ORF">BC936DRAFT_141080</name>
</gene>
<dbReference type="EMBL" id="RBNI01018747">
    <property type="protein sequence ID" value="RUO97037.1"/>
    <property type="molecule type" value="Genomic_DNA"/>
</dbReference>
<dbReference type="Proteomes" id="UP000268093">
    <property type="component" value="Unassembled WGS sequence"/>
</dbReference>